<comment type="caution">
    <text evidence="1">The sequence shown here is derived from an EMBL/GenBank/DDBJ whole genome shotgun (WGS) entry which is preliminary data.</text>
</comment>
<gene>
    <name evidence="1" type="ORF">E2C01_025068</name>
</gene>
<evidence type="ECO:0000313" key="1">
    <source>
        <dbReference type="EMBL" id="MPC31772.1"/>
    </source>
</evidence>
<dbReference type="EMBL" id="VSRR010002501">
    <property type="protein sequence ID" value="MPC31772.1"/>
    <property type="molecule type" value="Genomic_DNA"/>
</dbReference>
<dbReference type="AlphaFoldDB" id="A0A5B7EC74"/>
<protein>
    <submittedName>
        <fullName evidence="1">Uncharacterized protein</fullName>
    </submittedName>
</protein>
<sequence length="75" mass="8607">MCYSELVTALQWISCPSLLIPSPSTSGIFWYSRMLCNRGAADSAYEGHKDDNLMEYDEEHFLHIPAFYQQKKALS</sequence>
<accession>A0A5B7EC74</accession>
<reference evidence="1 2" key="1">
    <citation type="submission" date="2019-05" db="EMBL/GenBank/DDBJ databases">
        <title>Another draft genome of Portunus trituberculatus and its Hox gene families provides insights of decapod evolution.</title>
        <authorList>
            <person name="Jeong J.-H."/>
            <person name="Song I."/>
            <person name="Kim S."/>
            <person name="Choi T."/>
            <person name="Kim D."/>
            <person name="Ryu S."/>
            <person name="Kim W."/>
        </authorList>
    </citation>
    <scope>NUCLEOTIDE SEQUENCE [LARGE SCALE GENOMIC DNA]</scope>
    <source>
        <tissue evidence="1">Muscle</tissue>
    </source>
</reference>
<keyword evidence="2" id="KW-1185">Reference proteome</keyword>
<evidence type="ECO:0000313" key="2">
    <source>
        <dbReference type="Proteomes" id="UP000324222"/>
    </source>
</evidence>
<dbReference type="Proteomes" id="UP000324222">
    <property type="component" value="Unassembled WGS sequence"/>
</dbReference>
<organism evidence="1 2">
    <name type="scientific">Portunus trituberculatus</name>
    <name type="common">Swimming crab</name>
    <name type="synonym">Neptunus trituberculatus</name>
    <dbReference type="NCBI Taxonomy" id="210409"/>
    <lineage>
        <taxon>Eukaryota</taxon>
        <taxon>Metazoa</taxon>
        <taxon>Ecdysozoa</taxon>
        <taxon>Arthropoda</taxon>
        <taxon>Crustacea</taxon>
        <taxon>Multicrustacea</taxon>
        <taxon>Malacostraca</taxon>
        <taxon>Eumalacostraca</taxon>
        <taxon>Eucarida</taxon>
        <taxon>Decapoda</taxon>
        <taxon>Pleocyemata</taxon>
        <taxon>Brachyura</taxon>
        <taxon>Eubrachyura</taxon>
        <taxon>Portunoidea</taxon>
        <taxon>Portunidae</taxon>
        <taxon>Portuninae</taxon>
        <taxon>Portunus</taxon>
    </lineage>
</organism>
<proteinExistence type="predicted"/>
<name>A0A5B7EC74_PORTR</name>